<dbReference type="AlphaFoldDB" id="A0AAV7UG14"/>
<reference evidence="1" key="1">
    <citation type="journal article" date="2022" name="bioRxiv">
        <title>Sequencing and chromosome-scale assembly of the giantPleurodeles waltlgenome.</title>
        <authorList>
            <person name="Brown T."/>
            <person name="Elewa A."/>
            <person name="Iarovenko S."/>
            <person name="Subramanian E."/>
            <person name="Araus A.J."/>
            <person name="Petzold A."/>
            <person name="Susuki M."/>
            <person name="Suzuki K.-i.T."/>
            <person name="Hayashi T."/>
            <person name="Toyoda A."/>
            <person name="Oliveira C."/>
            <person name="Osipova E."/>
            <person name="Leigh N.D."/>
            <person name="Simon A."/>
            <person name="Yun M.H."/>
        </authorList>
    </citation>
    <scope>NUCLEOTIDE SEQUENCE</scope>
    <source>
        <strain evidence="1">20211129_DDA</strain>
        <tissue evidence="1">Liver</tissue>
    </source>
</reference>
<gene>
    <name evidence="1" type="ORF">NDU88_004625</name>
</gene>
<comment type="caution">
    <text evidence="1">The sequence shown here is derived from an EMBL/GenBank/DDBJ whole genome shotgun (WGS) entry which is preliminary data.</text>
</comment>
<dbReference type="EMBL" id="JANPWB010000005">
    <property type="protein sequence ID" value="KAJ1187857.1"/>
    <property type="molecule type" value="Genomic_DNA"/>
</dbReference>
<evidence type="ECO:0000313" key="2">
    <source>
        <dbReference type="Proteomes" id="UP001066276"/>
    </source>
</evidence>
<proteinExistence type="predicted"/>
<dbReference type="Proteomes" id="UP001066276">
    <property type="component" value="Chromosome 3_1"/>
</dbReference>
<accession>A0AAV7UG14</accession>
<name>A0AAV7UG14_PLEWA</name>
<protein>
    <submittedName>
        <fullName evidence="1">Uncharacterized protein</fullName>
    </submittedName>
</protein>
<sequence>MALLLVPSGRPGPRQLQNPCIVHGTGLTWLYWTSFLWTCWLRRAHPLLFRLLTGSRPREDRIATVHPAGPTRACLVYELPLCLLLDPQGLVLCIWQF</sequence>
<organism evidence="1 2">
    <name type="scientific">Pleurodeles waltl</name>
    <name type="common">Iberian ribbed newt</name>
    <dbReference type="NCBI Taxonomy" id="8319"/>
    <lineage>
        <taxon>Eukaryota</taxon>
        <taxon>Metazoa</taxon>
        <taxon>Chordata</taxon>
        <taxon>Craniata</taxon>
        <taxon>Vertebrata</taxon>
        <taxon>Euteleostomi</taxon>
        <taxon>Amphibia</taxon>
        <taxon>Batrachia</taxon>
        <taxon>Caudata</taxon>
        <taxon>Salamandroidea</taxon>
        <taxon>Salamandridae</taxon>
        <taxon>Pleurodelinae</taxon>
        <taxon>Pleurodeles</taxon>
    </lineage>
</organism>
<keyword evidence="2" id="KW-1185">Reference proteome</keyword>
<evidence type="ECO:0000313" key="1">
    <source>
        <dbReference type="EMBL" id="KAJ1187857.1"/>
    </source>
</evidence>